<evidence type="ECO:0000313" key="2">
    <source>
        <dbReference type="Proteomes" id="UP001218188"/>
    </source>
</evidence>
<proteinExistence type="predicted"/>
<dbReference type="AlphaFoldDB" id="A0AAD6S8E4"/>
<reference evidence="1" key="1">
    <citation type="submission" date="2023-03" db="EMBL/GenBank/DDBJ databases">
        <title>Massive genome expansion in bonnet fungi (Mycena s.s.) driven by repeated elements and novel gene families across ecological guilds.</title>
        <authorList>
            <consortium name="Lawrence Berkeley National Laboratory"/>
            <person name="Harder C.B."/>
            <person name="Miyauchi S."/>
            <person name="Viragh M."/>
            <person name="Kuo A."/>
            <person name="Thoen E."/>
            <person name="Andreopoulos B."/>
            <person name="Lu D."/>
            <person name="Skrede I."/>
            <person name="Drula E."/>
            <person name="Henrissat B."/>
            <person name="Morin E."/>
            <person name="Kohler A."/>
            <person name="Barry K."/>
            <person name="LaButti K."/>
            <person name="Morin E."/>
            <person name="Salamov A."/>
            <person name="Lipzen A."/>
            <person name="Mereny Z."/>
            <person name="Hegedus B."/>
            <person name="Baldrian P."/>
            <person name="Stursova M."/>
            <person name="Weitz H."/>
            <person name="Taylor A."/>
            <person name="Grigoriev I.V."/>
            <person name="Nagy L.G."/>
            <person name="Martin F."/>
            <person name="Kauserud H."/>
        </authorList>
    </citation>
    <scope>NUCLEOTIDE SEQUENCE</scope>
    <source>
        <strain evidence="1">CBHHK200</strain>
    </source>
</reference>
<dbReference type="EMBL" id="JARJCM010000202">
    <property type="protein sequence ID" value="KAJ7022785.1"/>
    <property type="molecule type" value="Genomic_DNA"/>
</dbReference>
<protein>
    <submittedName>
        <fullName evidence="1">Uncharacterized protein</fullName>
    </submittedName>
</protein>
<accession>A0AAD6S8E4</accession>
<evidence type="ECO:0000313" key="1">
    <source>
        <dbReference type="EMBL" id="KAJ7022785.1"/>
    </source>
</evidence>
<gene>
    <name evidence="1" type="ORF">C8F04DRAFT_230459</name>
</gene>
<name>A0AAD6S8E4_9AGAR</name>
<organism evidence="1 2">
    <name type="scientific">Mycena alexandri</name>
    <dbReference type="NCBI Taxonomy" id="1745969"/>
    <lineage>
        <taxon>Eukaryota</taxon>
        <taxon>Fungi</taxon>
        <taxon>Dikarya</taxon>
        <taxon>Basidiomycota</taxon>
        <taxon>Agaricomycotina</taxon>
        <taxon>Agaricomycetes</taxon>
        <taxon>Agaricomycetidae</taxon>
        <taxon>Agaricales</taxon>
        <taxon>Marasmiineae</taxon>
        <taxon>Mycenaceae</taxon>
        <taxon>Mycena</taxon>
    </lineage>
</organism>
<sequence length="225" mass="25193">MGKYISPQLDSLIQLHFEDHLLQAKLRLNMPTATDSSSRSQATAPDAERAFDSLCEASLVSQLLFISQQRSAGALFTVIAVVRSLLSLVSERTLWLKPNVAYSENASYLRLRPLQSLSSSYYRADVIAASDIAGWITTNIIEPETRLSVASKDVWSQYSMERTPMNKILGEWATELPTLYWAREILHDLHCNPAAIFIQPQLLTANTFLGSLAGRESRHEHQDSV</sequence>
<comment type="caution">
    <text evidence="1">The sequence shown here is derived from an EMBL/GenBank/DDBJ whole genome shotgun (WGS) entry which is preliminary data.</text>
</comment>
<dbReference type="Proteomes" id="UP001218188">
    <property type="component" value="Unassembled WGS sequence"/>
</dbReference>
<keyword evidence="2" id="KW-1185">Reference proteome</keyword>